<dbReference type="Proteomes" id="UP000007464">
    <property type="component" value="Chromosome"/>
</dbReference>
<dbReference type="Pfam" id="PF01323">
    <property type="entry name" value="DSBA"/>
    <property type="match status" value="1"/>
</dbReference>
<keyword evidence="2" id="KW-0732">Signal</keyword>
<evidence type="ECO:0000256" key="5">
    <source>
        <dbReference type="PIRNR" id="PIRNR001488"/>
    </source>
</evidence>
<accession>E8Q797</accession>
<dbReference type="GO" id="GO:0042597">
    <property type="term" value="C:periplasmic space"/>
    <property type="evidence" value="ECO:0007669"/>
    <property type="project" value="UniProtKB-SubCell"/>
</dbReference>
<dbReference type="HOGENOM" id="CLU_088255_3_0_6"/>
<dbReference type="InterPro" id="IPR050824">
    <property type="entry name" value="Thiol_disulfide_DsbA"/>
</dbReference>
<dbReference type="CDD" id="cd03019">
    <property type="entry name" value="DsbA_DsbA"/>
    <property type="match status" value="1"/>
</dbReference>
<dbReference type="GO" id="GO:0016491">
    <property type="term" value="F:oxidoreductase activity"/>
    <property type="evidence" value="ECO:0007669"/>
    <property type="project" value="InterPro"/>
</dbReference>
<evidence type="ECO:0000256" key="6">
    <source>
        <dbReference type="PIRSR" id="PIRSR001488-1"/>
    </source>
</evidence>
<gene>
    <name evidence="8" type="primary">dsbA</name>
    <name evidence="8" type="ordered locus">BVAF_621</name>
</gene>
<evidence type="ECO:0000259" key="7">
    <source>
        <dbReference type="Pfam" id="PF01323"/>
    </source>
</evidence>
<dbReference type="OrthoDB" id="9784896at2"/>
<keyword evidence="5" id="KW-0574">Periplasm</keyword>
<comment type="subcellular location">
    <subcellularLocation>
        <location evidence="5">Periplasm</location>
    </subcellularLocation>
</comment>
<dbReference type="SUPFAM" id="SSF52833">
    <property type="entry name" value="Thioredoxin-like"/>
    <property type="match status" value="1"/>
</dbReference>
<dbReference type="PANTHER" id="PTHR35891:SF2">
    <property type="entry name" value="THIOL:DISULFIDE INTERCHANGE PROTEIN DSBA"/>
    <property type="match status" value="1"/>
</dbReference>
<protein>
    <recommendedName>
        <fullName evidence="5">Thiol:disulfide interchange protein</fullName>
    </recommendedName>
</protein>
<dbReference type="InterPro" id="IPR001853">
    <property type="entry name" value="DSBA-like_thioredoxin_dom"/>
</dbReference>
<dbReference type="InterPro" id="IPR023205">
    <property type="entry name" value="DsbA/DsbL"/>
</dbReference>
<evidence type="ECO:0000313" key="8">
    <source>
        <dbReference type="EMBL" id="ADV33992.1"/>
    </source>
</evidence>
<dbReference type="Gene3D" id="3.40.30.10">
    <property type="entry name" value="Glutaredoxin"/>
    <property type="match status" value="1"/>
</dbReference>
<evidence type="ECO:0000256" key="1">
    <source>
        <dbReference type="ARBA" id="ARBA00005791"/>
    </source>
</evidence>
<dbReference type="EMBL" id="CP002189">
    <property type="protein sequence ID" value="ADV33992.1"/>
    <property type="molecule type" value="Genomic_DNA"/>
</dbReference>
<keyword evidence="3 5" id="KW-1015">Disulfide bond</keyword>
<name>E8Q797_BLOVB</name>
<evidence type="ECO:0000256" key="3">
    <source>
        <dbReference type="ARBA" id="ARBA00023157"/>
    </source>
</evidence>
<organism evidence="8 9">
    <name type="scientific">Blochmanniella vafra (strain BVAF)</name>
    <dbReference type="NCBI Taxonomy" id="859654"/>
    <lineage>
        <taxon>Bacteria</taxon>
        <taxon>Pseudomonadati</taxon>
        <taxon>Pseudomonadota</taxon>
        <taxon>Gammaproteobacteria</taxon>
        <taxon>Enterobacterales</taxon>
        <taxon>Enterobacteriaceae</taxon>
        <taxon>ant endosymbionts</taxon>
        <taxon>Candidatus Blochmanniella</taxon>
    </lineage>
</organism>
<reference evidence="8 9" key="1">
    <citation type="journal article" date="2010" name="BMC Genomics">
        <title>Unprecedented loss of ammonia assimilation capability in a urease-encoding bacterial mutualist.</title>
        <authorList>
            <person name="Williams L.E."/>
            <person name="Wernegreen J.J."/>
        </authorList>
    </citation>
    <scope>NUCLEOTIDE SEQUENCE [LARGE SCALE GENOMIC DNA]</scope>
    <source>
        <strain evidence="8 9">BVAF</strain>
    </source>
</reference>
<dbReference type="PROSITE" id="PS00194">
    <property type="entry name" value="THIOREDOXIN_1"/>
    <property type="match status" value="1"/>
</dbReference>
<dbReference type="KEGG" id="bva:BVAF_621"/>
<feature type="domain" description="DSBA-like thioredoxin" evidence="7">
    <location>
        <begin position="43"/>
        <end position="185"/>
    </location>
</feature>
<dbReference type="InterPro" id="IPR036249">
    <property type="entry name" value="Thioredoxin-like_sf"/>
</dbReference>
<keyword evidence="9" id="KW-1185">Reference proteome</keyword>
<dbReference type="InterPro" id="IPR017937">
    <property type="entry name" value="Thioredoxin_CS"/>
</dbReference>
<dbReference type="NCBIfam" id="NF008198">
    <property type="entry name" value="PRK10954.1"/>
    <property type="match status" value="1"/>
</dbReference>
<evidence type="ECO:0000313" key="9">
    <source>
        <dbReference type="Proteomes" id="UP000007464"/>
    </source>
</evidence>
<dbReference type="RefSeq" id="WP_013516917.1">
    <property type="nucleotide sequence ID" value="NC_014909.2"/>
</dbReference>
<dbReference type="PIRSF" id="PIRSF001488">
    <property type="entry name" value="Tdi_protein"/>
    <property type="match status" value="1"/>
</dbReference>
<sequence>MKAIYFLLVMTFCIYLHNHASSSIIEGKQYIKLHKPIHNAPKILEFFSFYCTHCYQFEQIYNISNNIQKKLPKNIIFYKYHVNYIGDLGKQLTHAWAVAMALGIENQVSSFLFTAIQKQQSIHTIDDIRKTFIKLGIDADTYDTTWNSILVQSLIKDQEQAAINFQLKSIPAIFVDGKYMVKNDQLNIASIPIYIQQFSELLHLLIEKK</sequence>
<dbReference type="STRING" id="859654.BVAF_621"/>
<evidence type="ECO:0000256" key="2">
    <source>
        <dbReference type="ARBA" id="ARBA00022729"/>
    </source>
</evidence>
<evidence type="ECO:0000256" key="4">
    <source>
        <dbReference type="ARBA" id="ARBA00023284"/>
    </source>
</evidence>
<dbReference type="AlphaFoldDB" id="E8Q797"/>
<feature type="disulfide bond" description="Redox-active" evidence="6">
    <location>
        <begin position="51"/>
        <end position="54"/>
    </location>
</feature>
<proteinExistence type="inferred from homology"/>
<keyword evidence="4" id="KW-0676">Redox-active center</keyword>
<comment type="similarity">
    <text evidence="1">Belongs to the thioredoxin family. DsbA subfamily.</text>
</comment>
<dbReference type="PANTHER" id="PTHR35891">
    <property type="entry name" value="THIOL:DISULFIDE INTERCHANGE PROTEIN DSBA"/>
    <property type="match status" value="1"/>
</dbReference>